<keyword evidence="1" id="KW-1133">Transmembrane helix</keyword>
<dbReference type="EMBL" id="POQS01000001">
    <property type="protein sequence ID" value="PND35645.1"/>
    <property type="molecule type" value="Genomic_DNA"/>
</dbReference>
<evidence type="ECO:0000313" key="2">
    <source>
        <dbReference type="EMBL" id="PND35645.1"/>
    </source>
</evidence>
<protein>
    <recommendedName>
        <fullName evidence="4">Intracellular septation protein A</fullName>
    </recommendedName>
</protein>
<name>A0A2N8KQD1_9BURK</name>
<dbReference type="Proteomes" id="UP000235994">
    <property type="component" value="Unassembled WGS sequence"/>
</dbReference>
<evidence type="ECO:0000256" key="1">
    <source>
        <dbReference type="SAM" id="Phobius"/>
    </source>
</evidence>
<gene>
    <name evidence="2" type="ORF">C1I89_04590</name>
</gene>
<feature type="transmembrane region" description="Helical" evidence="1">
    <location>
        <begin position="57"/>
        <end position="77"/>
    </location>
</feature>
<feature type="transmembrane region" description="Helical" evidence="1">
    <location>
        <begin position="153"/>
        <end position="174"/>
    </location>
</feature>
<accession>A0A2N8KQD1</accession>
<organism evidence="2 3">
    <name type="scientific">Achromobacter pulmonis</name>
    <dbReference type="NCBI Taxonomy" id="1389932"/>
    <lineage>
        <taxon>Bacteria</taxon>
        <taxon>Pseudomonadati</taxon>
        <taxon>Pseudomonadota</taxon>
        <taxon>Betaproteobacteria</taxon>
        <taxon>Burkholderiales</taxon>
        <taxon>Alcaligenaceae</taxon>
        <taxon>Achromobacter</taxon>
    </lineage>
</organism>
<evidence type="ECO:0000313" key="3">
    <source>
        <dbReference type="Proteomes" id="UP000235994"/>
    </source>
</evidence>
<reference evidence="2 3" key="1">
    <citation type="submission" date="2018-01" db="EMBL/GenBank/DDBJ databases">
        <title>The draft genome of an aniline degradation strain ANB-1.</title>
        <authorList>
            <person name="Zhang L."/>
            <person name="Jiang J."/>
        </authorList>
    </citation>
    <scope>NUCLEOTIDE SEQUENCE [LARGE SCALE GENOMIC DNA]</scope>
    <source>
        <strain evidence="2 3">ANB-1</strain>
    </source>
</reference>
<feature type="transmembrane region" description="Helical" evidence="1">
    <location>
        <begin position="124"/>
        <end position="147"/>
    </location>
</feature>
<keyword evidence="1" id="KW-0472">Membrane</keyword>
<keyword evidence="3" id="KW-1185">Reference proteome</keyword>
<sequence>MRRGVAAALTVAGIAYPFAVYAALGRVSTAWIALPLALLWLARGLTAGAAQPGSRALPAVAVVFCLVLAATDSQAGLRWYPVMVNAMMLAVFGASLKFGPPVIERLARLRHPDLPPAGVRYTRKVTLVWCAFFVLNGATAAALAAWAPWDWWLAYNGAISYGLMGLLLAGEWLLRPAAAKAA</sequence>
<dbReference type="AlphaFoldDB" id="A0A2N8KQD1"/>
<proteinExistence type="predicted"/>
<evidence type="ECO:0008006" key="4">
    <source>
        <dbReference type="Google" id="ProtNLM"/>
    </source>
</evidence>
<keyword evidence="1" id="KW-0812">Transmembrane</keyword>
<comment type="caution">
    <text evidence="2">The sequence shown here is derived from an EMBL/GenBank/DDBJ whole genome shotgun (WGS) entry which is preliminary data.</text>
</comment>